<dbReference type="EMBL" id="BNJJ01000011">
    <property type="protein sequence ID" value="GHO86028.1"/>
    <property type="molecule type" value="Genomic_DNA"/>
</dbReference>
<dbReference type="Pfam" id="PF02517">
    <property type="entry name" value="Rce1-like"/>
    <property type="match status" value="1"/>
</dbReference>
<feature type="transmembrane region" description="Helical" evidence="1">
    <location>
        <begin position="208"/>
        <end position="226"/>
    </location>
</feature>
<protein>
    <recommendedName>
        <fullName evidence="2">CAAX prenyl protease 2/Lysostaphin resistance protein A-like domain-containing protein</fullName>
    </recommendedName>
</protein>
<keyword evidence="1" id="KW-0472">Membrane</keyword>
<accession>A0ABQ3VKZ6</accession>
<dbReference type="PANTHER" id="PTHR36435">
    <property type="entry name" value="SLR1288 PROTEIN"/>
    <property type="match status" value="1"/>
</dbReference>
<proteinExistence type="predicted"/>
<dbReference type="PANTHER" id="PTHR36435:SF1">
    <property type="entry name" value="CAAX AMINO TERMINAL PROTEASE FAMILY PROTEIN"/>
    <property type="match status" value="1"/>
</dbReference>
<feature type="transmembrane region" description="Helical" evidence="1">
    <location>
        <begin position="233"/>
        <end position="254"/>
    </location>
</feature>
<keyword evidence="1" id="KW-1133">Transmembrane helix</keyword>
<keyword evidence="1" id="KW-0812">Transmembrane</keyword>
<dbReference type="InterPro" id="IPR052710">
    <property type="entry name" value="CAAX_protease"/>
</dbReference>
<dbReference type="RefSeq" id="WP_201363660.1">
    <property type="nucleotide sequence ID" value="NZ_BNJJ01000011.1"/>
</dbReference>
<feature type="transmembrane region" description="Helical" evidence="1">
    <location>
        <begin position="100"/>
        <end position="126"/>
    </location>
</feature>
<gene>
    <name evidence="3" type="ORF">KSZ_40340</name>
</gene>
<feature type="transmembrane region" description="Helical" evidence="1">
    <location>
        <begin position="153"/>
        <end position="173"/>
    </location>
</feature>
<sequence>MLKQKFDSVPWTTNQTFKGIFFTLIPWISFTVVSSLLSTSTTSQAAKPLNPQVDAANAIVSLIFSLVIYSAFLIAPFFYARRYSQTAISNQRSVWQLLGFRHFNVGLTVLLVLGSLVLIILLNQIYTYLITTFHLPLQTNDQFVLQRAKTAPITTYASLFTAVFVAPFCEEIFFRSFSFMGLKNGMQPAVAVILSALIFGVAHGDPASLPVLFCIGIALAGLRLLIGSYWPGFFLHFLNNALSALLIILTVHGIHI</sequence>
<keyword evidence="4" id="KW-1185">Reference proteome</keyword>
<evidence type="ECO:0000313" key="3">
    <source>
        <dbReference type="EMBL" id="GHO86028.1"/>
    </source>
</evidence>
<dbReference type="Proteomes" id="UP000635565">
    <property type="component" value="Unassembled WGS sequence"/>
</dbReference>
<evidence type="ECO:0000313" key="4">
    <source>
        <dbReference type="Proteomes" id="UP000635565"/>
    </source>
</evidence>
<dbReference type="InterPro" id="IPR003675">
    <property type="entry name" value="Rce1/LyrA-like_dom"/>
</dbReference>
<name>A0ABQ3VKZ6_9CHLR</name>
<evidence type="ECO:0000256" key="1">
    <source>
        <dbReference type="SAM" id="Phobius"/>
    </source>
</evidence>
<feature type="transmembrane region" description="Helical" evidence="1">
    <location>
        <begin position="185"/>
        <end position="202"/>
    </location>
</feature>
<feature type="domain" description="CAAX prenyl protease 2/Lysostaphin resistance protein A-like" evidence="2">
    <location>
        <begin position="155"/>
        <end position="242"/>
    </location>
</feature>
<feature type="transmembrane region" description="Helical" evidence="1">
    <location>
        <begin position="20"/>
        <end position="38"/>
    </location>
</feature>
<organism evidence="3 4">
    <name type="scientific">Dictyobacter formicarum</name>
    <dbReference type="NCBI Taxonomy" id="2778368"/>
    <lineage>
        <taxon>Bacteria</taxon>
        <taxon>Bacillati</taxon>
        <taxon>Chloroflexota</taxon>
        <taxon>Ktedonobacteria</taxon>
        <taxon>Ktedonobacterales</taxon>
        <taxon>Dictyobacteraceae</taxon>
        <taxon>Dictyobacter</taxon>
    </lineage>
</organism>
<feature type="transmembrane region" description="Helical" evidence="1">
    <location>
        <begin position="58"/>
        <end position="79"/>
    </location>
</feature>
<evidence type="ECO:0000259" key="2">
    <source>
        <dbReference type="Pfam" id="PF02517"/>
    </source>
</evidence>
<reference evidence="3 4" key="1">
    <citation type="journal article" date="2021" name="Int. J. Syst. Evol. Microbiol.">
        <title>Reticulibacter mediterranei gen. nov., sp. nov., within the new family Reticulibacteraceae fam. nov., and Ktedonospora formicarum gen. nov., sp. nov., Ktedonobacter robiniae sp. nov., Dictyobacter formicarum sp. nov. and Dictyobacter arantiisoli sp. nov., belonging to the class Ktedonobacteria.</title>
        <authorList>
            <person name="Yabe S."/>
            <person name="Zheng Y."/>
            <person name="Wang C.M."/>
            <person name="Sakai Y."/>
            <person name="Abe K."/>
            <person name="Yokota A."/>
            <person name="Donadio S."/>
            <person name="Cavaletti L."/>
            <person name="Monciardini P."/>
        </authorList>
    </citation>
    <scope>NUCLEOTIDE SEQUENCE [LARGE SCALE GENOMIC DNA]</scope>
    <source>
        <strain evidence="3 4">SOSP1-9</strain>
    </source>
</reference>
<comment type="caution">
    <text evidence="3">The sequence shown here is derived from an EMBL/GenBank/DDBJ whole genome shotgun (WGS) entry which is preliminary data.</text>
</comment>